<dbReference type="EMBL" id="CAEKKB010000005">
    <property type="protein sequence ID" value="CAB4309916.1"/>
    <property type="molecule type" value="Genomic_DNA"/>
</dbReference>
<evidence type="ECO:0000313" key="2">
    <source>
        <dbReference type="Proteomes" id="UP000507245"/>
    </source>
</evidence>
<keyword evidence="2" id="KW-1185">Reference proteome</keyword>
<evidence type="ECO:0008006" key="3">
    <source>
        <dbReference type="Google" id="ProtNLM"/>
    </source>
</evidence>
<dbReference type="AlphaFoldDB" id="A0A6J5X7I9"/>
<proteinExistence type="predicted"/>
<accession>A0A6J5X7I9</accession>
<protein>
    <recommendedName>
        <fullName evidence="3">RING-type domain-containing protein</fullName>
    </recommendedName>
</protein>
<gene>
    <name evidence="1" type="ORF">ORAREDHAP_LOCUS31340</name>
</gene>
<dbReference type="Proteomes" id="UP000507245">
    <property type="component" value="Unassembled WGS sequence"/>
</dbReference>
<evidence type="ECO:0000313" key="1">
    <source>
        <dbReference type="EMBL" id="CAB4309916.1"/>
    </source>
</evidence>
<sequence length="247" mass="27055">MTDEYWEMLGDPYYATRILEVSELPETAMKSQLWLDINATVTQIVLPSNLEDDEDLEDHYKVMMLEDDHMGQPTESFDYHDKLEIDLLMDDRSTSSILATISNELSKSIHVPSQDLRCVAATIVHDASRSLVGRVCSSGSRGLRVHMEACIKIDAIVEDVAADDEVQPAFVPASKSAIEKLERVRVETAGVCCSVCIAEIAVGSEGRGLPCSHITTRLASWSGWRKATSALCVGSPCLPSPSPSPSR</sequence>
<name>A0A6J5X7I9_PRUAR</name>
<reference evidence="2" key="1">
    <citation type="journal article" date="2020" name="Genome Biol.">
        <title>Gamete binning: chromosome-level and haplotype-resolved genome assembly enabled by high-throughput single-cell sequencing of gamete genomes.</title>
        <authorList>
            <person name="Campoy J.A."/>
            <person name="Sun H."/>
            <person name="Goel M."/>
            <person name="Jiao W.-B."/>
            <person name="Folz-Donahue K."/>
            <person name="Wang N."/>
            <person name="Rubio M."/>
            <person name="Liu C."/>
            <person name="Kukat C."/>
            <person name="Ruiz D."/>
            <person name="Huettel B."/>
            <person name="Schneeberger K."/>
        </authorList>
    </citation>
    <scope>NUCLEOTIDE SEQUENCE [LARGE SCALE GENOMIC DNA]</scope>
    <source>
        <strain evidence="2">cv. Rojo Pasion</strain>
    </source>
</reference>
<organism evidence="1 2">
    <name type="scientific">Prunus armeniaca</name>
    <name type="common">Apricot</name>
    <name type="synonym">Armeniaca vulgaris</name>
    <dbReference type="NCBI Taxonomy" id="36596"/>
    <lineage>
        <taxon>Eukaryota</taxon>
        <taxon>Viridiplantae</taxon>
        <taxon>Streptophyta</taxon>
        <taxon>Embryophyta</taxon>
        <taxon>Tracheophyta</taxon>
        <taxon>Spermatophyta</taxon>
        <taxon>Magnoliopsida</taxon>
        <taxon>eudicotyledons</taxon>
        <taxon>Gunneridae</taxon>
        <taxon>Pentapetalae</taxon>
        <taxon>rosids</taxon>
        <taxon>fabids</taxon>
        <taxon>Rosales</taxon>
        <taxon>Rosaceae</taxon>
        <taxon>Amygdaloideae</taxon>
        <taxon>Amygdaleae</taxon>
        <taxon>Prunus</taxon>
    </lineage>
</organism>
<dbReference type="OrthoDB" id="1147102at2759"/>